<dbReference type="Gene3D" id="1.20.1290.10">
    <property type="entry name" value="AhpD-like"/>
    <property type="match status" value="1"/>
</dbReference>
<gene>
    <name evidence="2" type="ORF">AVDCRST_MAG89-1067</name>
</gene>
<dbReference type="GO" id="GO:0051920">
    <property type="term" value="F:peroxiredoxin activity"/>
    <property type="evidence" value="ECO:0007669"/>
    <property type="project" value="InterPro"/>
</dbReference>
<dbReference type="AlphaFoldDB" id="A0A6J4KNN1"/>
<dbReference type="InterPro" id="IPR004675">
    <property type="entry name" value="AhpD_core"/>
</dbReference>
<keyword evidence="2" id="KW-0560">Oxidoreductase</keyword>
<dbReference type="SUPFAM" id="SSF69118">
    <property type="entry name" value="AhpD-like"/>
    <property type="match status" value="1"/>
</dbReference>
<dbReference type="PANTHER" id="PTHR34846">
    <property type="entry name" value="4-CARBOXYMUCONOLACTONE DECARBOXYLASE FAMILY PROTEIN (AFU_ORTHOLOGUE AFUA_6G11590)"/>
    <property type="match status" value="1"/>
</dbReference>
<dbReference type="InterPro" id="IPR003779">
    <property type="entry name" value="CMD-like"/>
</dbReference>
<dbReference type="PANTHER" id="PTHR34846:SF10">
    <property type="entry name" value="CYTOPLASMIC PROTEIN"/>
    <property type="match status" value="1"/>
</dbReference>
<name>A0A6J4KNN1_9BACT</name>
<dbReference type="NCBIfam" id="TIGR00778">
    <property type="entry name" value="ahpD_dom"/>
    <property type="match status" value="1"/>
</dbReference>
<organism evidence="2">
    <name type="scientific">uncultured Gemmatimonadota bacterium</name>
    <dbReference type="NCBI Taxonomy" id="203437"/>
    <lineage>
        <taxon>Bacteria</taxon>
        <taxon>Pseudomonadati</taxon>
        <taxon>Gemmatimonadota</taxon>
        <taxon>environmental samples</taxon>
    </lineage>
</organism>
<keyword evidence="2" id="KW-0575">Peroxidase</keyword>
<evidence type="ECO:0000313" key="2">
    <source>
        <dbReference type="EMBL" id="CAA9310187.1"/>
    </source>
</evidence>
<feature type="domain" description="Carboxymuconolactone decarboxylase-like" evidence="1">
    <location>
        <begin position="18"/>
        <end position="94"/>
    </location>
</feature>
<proteinExistence type="predicted"/>
<sequence>MNQRIEYAKVSPGAIHVMRALETHVRKSGLEHSLVELVKLRASQINGCAYCVDMHTKDARASGETEQRLYATSVWREAPFFSERERAALAWTEALTLVNEEGVEDELFESVSEHFSEKELVDLTIAAVAINGWNRIAIAFRPPVGGYQPAAHPPEAPVVQV</sequence>
<dbReference type="EMBL" id="CADCTV010000233">
    <property type="protein sequence ID" value="CAA9310187.1"/>
    <property type="molecule type" value="Genomic_DNA"/>
</dbReference>
<accession>A0A6J4KNN1</accession>
<protein>
    <submittedName>
        <fullName evidence="2">4-carboxymuconolactone decarboxylase domain/alkylhydroperoxidase AhpD family core domain protein</fullName>
    </submittedName>
</protein>
<evidence type="ECO:0000259" key="1">
    <source>
        <dbReference type="Pfam" id="PF02627"/>
    </source>
</evidence>
<dbReference type="InterPro" id="IPR029032">
    <property type="entry name" value="AhpD-like"/>
</dbReference>
<reference evidence="2" key="1">
    <citation type="submission" date="2020-02" db="EMBL/GenBank/DDBJ databases">
        <authorList>
            <person name="Meier V. D."/>
        </authorList>
    </citation>
    <scope>NUCLEOTIDE SEQUENCE</scope>
    <source>
        <strain evidence="2">AVDCRST_MAG89</strain>
    </source>
</reference>
<dbReference type="Pfam" id="PF02627">
    <property type="entry name" value="CMD"/>
    <property type="match status" value="1"/>
</dbReference>